<dbReference type="SUPFAM" id="SSF48452">
    <property type="entry name" value="TPR-like"/>
    <property type="match status" value="1"/>
</dbReference>
<dbReference type="PRINTS" id="PR00364">
    <property type="entry name" value="DISEASERSIST"/>
</dbReference>
<dbReference type="InterPro" id="IPR016032">
    <property type="entry name" value="Sig_transdc_resp-reg_C-effctor"/>
</dbReference>
<dbReference type="EMBL" id="JBHSJB010000031">
    <property type="protein sequence ID" value="MFC5058102.1"/>
    <property type="molecule type" value="Genomic_DNA"/>
</dbReference>
<dbReference type="Proteomes" id="UP001595833">
    <property type="component" value="Unassembled WGS sequence"/>
</dbReference>
<dbReference type="CDD" id="cd15831">
    <property type="entry name" value="BTAD"/>
    <property type="match status" value="1"/>
</dbReference>
<accession>A0ABV9Y8T6</accession>
<dbReference type="Pfam" id="PF03704">
    <property type="entry name" value="BTAD"/>
    <property type="match status" value="1"/>
</dbReference>
<dbReference type="Gene3D" id="1.10.10.10">
    <property type="entry name" value="Winged helix-like DNA-binding domain superfamily/Winged helix DNA-binding domain"/>
    <property type="match status" value="1"/>
</dbReference>
<dbReference type="SUPFAM" id="SSF52540">
    <property type="entry name" value="P-loop containing nucleoside triphosphate hydrolases"/>
    <property type="match status" value="1"/>
</dbReference>
<keyword evidence="2" id="KW-0805">Transcription regulation</keyword>
<dbReference type="InterPro" id="IPR036390">
    <property type="entry name" value="WH_DNA-bd_sf"/>
</dbReference>
<organism evidence="7 8">
    <name type="scientific">Saccharothrix xinjiangensis</name>
    <dbReference type="NCBI Taxonomy" id="204798"/>
    <lineage>
        <taxon>Bacteria</taxon>
        <taxon>Bacillati</taxon>
        <taxon>Actinomycetota</taxon>
        <taxon>Actinomycetes</taxon>
        <taxon>Pseudonocardiales</taxon>
        <taxon>Pseudonocardiaceae</taxon>
        <taxon>Saccharothrix</taxon>
    </lineage>
</organism>
<feature type="domain" description="OmpR/PhoB-type" evidence="5">
    <location>
        <begin position="17"/>
        <end position="88"/>
    </location>
</feature>
<dbReference type="SMART" id="SM01043">
    <property type="entry name" value="BTAD"/>
    <property type="match status" value="1"/>
</dbReference>
<evidence type="ECO:0000256" key="3">
    <source>
        <dbReference type="ARBA" id="ARBA00023125"/>
    </source>
</evidence>
<comment type="caution">
    <text evidence="7">The sequence shown here is derived from an EMBL/GenBank/DDBJ whole genome shotgun (WGS) entry which is preliminary data.</text>
</comment>
<proteinExistence type="inferred from homology"/>
<evidence type="ECO:0000313" key="7">
    <source>
        <dbReference type="EMBL" id="MFC5058102.1"/>
    </source>
</evidence>
<evidence type="ECO:0000313" key="8">
    <source>
        <dbReference type="Proteomes" id="UP001595833"/>
    </source>
</evidence>
<evidence type="ECO:0000256" key="1">
    <source>
        <dbReference type="ARBA" id="ARBA00005820"/>
    </source>
</evidence>
<sequence>MVVRFRLLGDIGAEVAGLPVDPGPMMRRVVLAVLLVDPDRPVPPDVLADRVWGPDRPARAVDTLRSYVSRLRAVLPVDVDRSPAGYRVRAPRSAVDLHVFRDLLARARDADDAGAAASRAEAFGLWRGEPFAGVASPWLGEVRRVLHAELHAARLDHHDVLLRLGGHAELVPGLVALADEHPLDERLAGQLVLALHRSGRQADAVARYDLVRRRLAEELGVDPGAELREVRQRLLHAPTASRAPRRLPPAPAAFVGRAAELESLDRTVRRAGQVVVTGPGGVGKTWLALRWAHDAGFPDGVLHVDLRGFDPREGPLTTSRAVDRLLDGLGAGPAPTGLDARLALYRATVADRRMLVVLDDARDAAHVAPLLPGGTTCSVLVTSRNRLTSLTTTHGVPVLDLGPLDPAESRALLAERLPPTRLTGPVDELVRHCAGLPLALGIVAARAADHPLEELVEELREAPLDALDLGESSADLRTVLAGTCGALSPDDREALTALAALPGDDLTADEVAGLTGTTPAGARKLLRRLGSTHLVRRCAPDRYRLDAFVRLHVRERASAR</sequence>
<keyword evidence="8" id="KW-1185">Reference proteome</keyword>
<gene>
    <name evidence="7" type="ORF">ACFPFM_30700</name>
</gene>
<dbReference type="SUPFAM" id="SSF46785">
    <property type="entry name" value="Winged helix' DNA-binding domain"/>
    <property type="match status" value="1"/>
</dbReference>
<dbReference type="RefSeq" id="WP_344037562.1">
    <property type="nucleotide sequence ID" value="NZ_BAAAKE010000008.1"/>
</dbReference>
<comment type="similarity">
    <text evidence="1">Belongs to the AfsR/DnrI/RedD regulatory family.</text>
</comment>
<dbReference type="SUPFAM" id="SSF46894">
    <property type="entry name" value="C-terminal effector domain of the bipartite response regulators"/>
    <property type="match status" value="1"/>
</dbReference>
<evidence type="ECO:0000259" key="5">
    <source>
        <dbReference type="SMART" id="SM00862"/>
    </source>
</evidence>
<reference evidence="8" key="1">
    <citation type="journal article" date="2019" name="Int. J. Syst. Evol. Microbiol.">
        <title>The Global Catalogue of Microorganisms (GCM) 10K type strain sequencing project: providing services to taxonomists for standard genome sequencing and annotation.</title>
        <authorList>
            <consortium name="The Broad Institute Genomics Platform"/>
            <consortium name="The Broad Institute Genome Sequencing Center for Infectious Disease"/>
            <person name="Wu L."/>
            <person name="Ma J."/>
        </authorList>
    </citation>
    <scope>NUCLEOTIDE SEQUENCE [LARGE SCALE GENOMIC DNA]</scope>
    <source>
        <strain evidence="8">KCTC 12848</strain>
    </source>
</reference>
<evidence type="ECO:0000259" key="6">
    <source>
        <dbReference type="SMART" id="SM01043"/>
    </source>
</evidence>
<name>A0ABV9Y8T6_9PSEU</name>
<keyword evidence="3" id="KW-0238">DNA-binding</keyword>
<dbReference type="Gene3D" id="1.25.40.10">
    <property type="entry name" value="Tetratricopeptide repeat domain"/>
    <property type="match status" value="1"/>
</dbReference>
<dbReference type="SMART" id="SM00862">
    <property type="entry name" value="Trans_reg_C"/>
    <property type="match status" value="1"/>
</dbReference>
<dbReference type="InterPro" id="IPR051677">
    <property type="entry name" value="AfsR-DnrI-RedD_regulator"/>
</dbReference>
<dbReference type="InterPro" id="IPR001867">
    <property type="entry name" value="OmpR/PhoB-type_DNA-bd"/>
</dbReference>
<dbReference type="InterPro" id="IPR036388">
    <property type="entry name" value="WH-like_DNA-bd_sf"/>
</dbReference>
<dbReference type="InterPro" id="IPR011990">
    <property type="entry name" value="TPR-like_helical_dom_sf"/>
</dbReference>
<evidence type="ECO:0000256" key="4">
    <source>
        <dbReference type="ARBA" id="ARBA00023163"/>
    </source>
</evidence>
<dbReference type="PANTHER" id="PTHR35807">
    <property type="entry name" value="TRANSCRIPTIONAL REGULATOR REDD-RELATED"/>
    <property type="match status" value="1"/>
</dbReference>
<evidence type="ECO:0000256" key="2">
    <source>
        <dbReference type="ARBA" id="ARBA00023015"/>
    </source>
</evidence>
<dbReference type="InterPro" id="IPR005158">
    <property type="entry name" value="BTAD"/>
</dbReference>
<dbReference type="InterPro" id="IPR027417">
    <property type="entry name" value="P-loop_NTPase"/>
</dbReference>
<dbReference type="PANTHER" id="PTHR35807:SF1">
    <property type="entry name" value="TRANSCRIPTIONAL REGULATOR REDD"/>
    <property type="match status" value="1"/>
</dbReference>
<keyword evidence="4" id="KW-0804">Transcription</keyword>
<protein>
    <submittedName>
        <fullName evidence="7">BTAD domain-containing putative transcriptional regulator</fullName>
    </submittedName>
</protein>
<feature type="domain" description="Bacterial transcriptional activator" evidence="6">
    <location>
        <begin position="95"/>
        <end position="235"/>
    </location>
</feature>